<dbReference type="Gene3D" id="3.30.450.40">
    <property type="match status" value="1"/>
</dbReference>
<dbReference type="CDD" id="cd00082">
    <property type="entry name" value="HisKA"/>
    <property type="match status" value="1"/>
</dbReference>
<keyword evidence="10" id="KW-0936">Ethylene signaling pathway</keyword>
<comment type="cofactor">
    <cofactor evidence="2">
        <name>Cu cation</name>
        <dbReference type="ChEBI" id="CHEBI:23378"/>
    </cofactor>
</comment>
<proteinExistence type="inferred from homology"/>
<dbReference type="GO" id="GO:0000155">
    <property type="term" value="F:phosphorelay sensor kinase activity"/>
    <property type="evidence" value="ECO:0007669"/>
    <property type="project" value="InterPro"/>
</dbReference>
<sequence>MMDDIVVEKEESSRWRYLDWAIKMQTCDCIEPQWHNEVLMQYQNLSDIMIAFAYFFIALELLYFATRSKISSYTRVLMLFGAFILLCGATHFLNLWTASNHSINVAKLMAVTKLSTAIVSCVTALMLVEIIPDLLSLKRHEVILKRKAEELDTEKCLIIREEESARNVRMLTRDIRSTLDKRTILETTLTELGRILDLAECALWMPSQRTLSMELTHSLNSLLCFGYCVPIHVPIVSEIFNSAQAIRIPHTCPLAKIRYDVRTDYPPQIVAVRVPLLKHSNFEFYDGPELVTECYAIMVLILPLNGLRRWHIHELELVEVAADQVAIALSHAEILEDSMRASNQLMEQNLALESARQEAEIEIQAYTDCITVMCHEMMTPMHAVIILSSLLLETELTPDQRFLMETIQKNCNLLSVLIDDVLDISRLYDGSIELDTSIFSVHDMFVEVMNLVKPIASAKKLSVDLNLDKDLPVSAIGDRKCLMHVFLHIIGNAIKFTKEGRISVEASIATPEYSELCRTPGFSPMQSDSYFYLFVQVTDSGQGITSEDLLRVFTKFSEYQRELPHDRGHPGLVLAICKRFVKLMGGHIWIRSDGLGKGTTVTFIVRLGVCESSMEETVQRG</sequence>
<dbReference type="Pfam" id="PF25487">
    <property type="entry name" value="ETR1_N"/>
    <property type="match status" value="1"/>
</dbReference>
<dbReference type="GO" id="GO:0005789">
    <property type="term" value="C:endoplasmic reticulum membrane"/>
    <property type="evidence" value="ECO:0007669"/>
    <property type="project" value="UniProtKB-SubCell"/>
</dbReference>
<comment type="subcellular location">
    <subcellularLocation>
        <location evidence="3">Endoplasmic reticulum membrane</location>
        <topology evidence="3">Multi-pass membrane protein</topology>
    </subcellularLocation>
</comment>
<dbReference type="InterPro" id="IPR003018">
    <property type="entry name" value="GAF"/>
</dbReference>
<keyword evidence="13" id="KW-0067">ATP-binding</keyword>
<protein>
    <recommendedName>
        <fullName evidence="5">histidine kinase</fullName>
        <ecNumber evidence="5">2.7.13.3</ecNumber>
    </recommendedName>
</protein>
<keyword evidence="11" id="KW-0418">Kinase</keyword>
<evidence type="ECO:0000256" key="16">
    <source>
        <dbReference type="ARBA" id="ARBA00023012"/>
    </source>
</evidence>
<dbReference type="InterPro" id="IPR005467">
    <property type="entry name" value="His_kinase_dom"/>
</dbReference>
<evidence type="ECO:0000256" key="17">
    <source>
        <dbReference type="ARBA" id="ARBA00023136"/>
    </source>
</evidence>
<dbReference type="FunFam" id="1.10.287.130:FF:000004">
    <property type="entry name" value="Ethylene receptor 1"/>
    <property type="match status" value="1"/>
</dbReference>
<keyword evidence="19 22" id="KW-0675">Receptor</keyword>
<dbReference type="AlphaFoldDB" id="A0AAD8GTX6"/>
<evidence type="ECO:0000256" key="7">
    <source>
        <dbReference type="ARBA" id="ARBA00022692"/>
    </source>
</evidence>
<dbReference type="EMBL" id="JAUIZM010000011">
    <property type="protein sequence ID" value="KAK1354267.1"/>
    <property type="molecule type" value="Genomic_DNA"/>
</dbReference>
<organism evidence="22 23">
    <name type="scientific">Heracleum sosnowskyi</name>
    <dbReference type="NCBI Taxonomy" id="360622"/>
    <lineage>
        <taxon>Eukaryota</taxon>
        <taxon>Viridiplantae</taxon>
        <taxon>Streptophyta</taxon>
        <taxon>Embryophyta</taxon>
        <taxon>Tracheophyta</taxon>
        <taxon>Spermatophyta</taxon>
        <taxon>Magnoliopsida</taxon>
        <taxon>eudicotyledons</taxon>
        <taxon>Gunneridae</taxon>
        <taxon>Pentapetalae</taxon>
        <taxon>asterids</taxon>
        <taxon>campanulids</taxon>
        <taxon>Apiales</taxon>
        <taxon>Apiaceae</taxon>
        <taxon>Apioideae</taxon>
        <taxon>apioid superclade</taxon>
        <taxon>Tordylieae</taxon>
        <taxon>Tordyliinae</taxon>
        <taxon>Heracleum</taxon>
    </lineage>
</organism>
<dbReference type="FunFam" id="3.30.565.10:FF:000030">
    <property type="entry name" value="Ethylene receptor 1"/>
    <property type="match status" value="1"/>
</dbReference>
<keyword evidence="6" id="KW-0808">Transferase</keyword>
<dbReference type="SMART" id="SM00065">
    <property type="entry name" value="GAF"/>
    <property type="match status" value="1"/>
</dbReference>
<evidence type="ECO:0000256" key="1">
    <source>
        <dbReference type="ARBA" id="ARBA00000085"/>
    </source>
</evidence>
<dbReference type="GO" id="GO:0010105">
    <property type="term" value="P:negative regulation of ethylene-activated signaling pathway"/>
    <property type="evidence" value="ECO:0007669"/>
    <property type="project" value="UniProtKB-ARBA"/>
</dbReference>
<feature type="transmembrane region" description="Helical" evidence="20">
    <location>
        <begin position="48"/>
        <end position="65"/>
    </location>
</feature>
<dbReference type="PANTHER" id="PTHR24423">
    <property type="entry name" value="TWO-COMPONENT SENSOR HISTIDINE KINASE"/>
    <property type="match status" value="1"/>
</dbReference>
<dbReference type="PROSITE" id="PS50109">
    <property type="entry name" value="HIS_KIN"/>
    <property type="match status" value="1"/>
</dbReference>
<dbReference type="PANTHER" id="PTHR24423:SF625">
    <property type="entry name" value="ETHYLENE RESPONSE SENSOR 1"/>
    <property type="match status" value="1"/>
</dbReference>
<evidence type="ECO:0000256" key="8">
    <source>
        <dbReference type="ARBA" id="ARBA00022723"/>
    </source>
</evidence>
<feature type="transmembrane region" description="Helical" evidence="20">
    <location>
        <begin position="77"/>
        <end position="97"/>
    </location>
</feature>
<evidence type="ECO:0000256" key="13">
    <source>
        <dbReference type="ARBA" id="ARBA00022840"/>
    </source>
</evidence>
<evidence type="ECO:0000256" key="12">
    <source>
        <dbReference type="ARBA" id="ARBA00022824"/>
    </source>
</evidence>
<gene>
    <name evidence="22" type="ORF">POM88_047523</name>
</gene>
<dbReference type="Pfam" id="PF00512">
    <property type="entry name" value="HisKA"/>
    <property type="match status" value="1"/>
</dbReference>
<dbReference type="GO" id="GO:0038199">
    <property type="term" value="F:ethylene receptor activity"/>
    <property type="evidence" value="ECO:0007669"/>
    <property type="project" value="TreeGrafter"/>
</dbReference>
<dbReference type="InterPro" id="IPR058544">
    <property type="entry name" value="ETR1_N"/>
</dbReference>
<keyword evidence="17 20" id="KW-0472">Membrane</keyword>
<dbReference type="GO" id="GO:0046872">
    <property type="term" value="F:metal ion binding"/>
    <property type="evidence" value="ECO:0007669"/>
    <property type="project" value="UniProtKB-KW"/>
</dbReference>
<dbReference type="Pfam" id="PF01590">
    <property type="entry name" value="GAF"/>
    <property type="match status" value="1"/>
</dbReference>
<dbReference type="GO" id="GO:0051740">
    <property type="term" value="F:ethylene binding"/>
    <property type="evidence" value="ECO:0007669"/>
    <property type="project" value="TreeGrafter"/>
</dbReference>
<dbReference type="Gene3D" id="1.10.287.130">
    <property type="match status" value="1"/>
</dbReference>
<comment type="catalytic activity">
    <reaction evidence="1">
        <text>ATP + protein L-histidine = ADP + protein N-phospho-L-histidine.</text>
        <dbReference type="EC" id="2.7.13.3"/>
    </reaction>
</comment>
<dbReference type="SUPFAM" id="SSF47384">
    <property type="entry name" value="Homodimeric domain of signal transducing histidine kinase"/>
    <property type="match status" value="1"/>
</dbReference>
<comment type="caution">
    <text evidence="22">The sequence shown here is derived from an EMBL/GenBank/DDBJ whole genome shotgun (WGS) entry which is preliminary data.</text>
</comment>
<evidence type="ECO:0000256" key="2">
    <source>
        <dbReference type="ARBA" id="ARBA00001935"/>
    </source>
</evidence>
<evidence type="ECO:0000256" key="9">
    <source>
        <dbReference type="ARBA" id="ARBA00022741"/>
    </source>
</evidence>
<accession>A0AAD8GTX6</accession>
<comment type="similarity">
    <text evidence="4">Belongs to the ethylene receptor family.</text>
</comment>
<dbReference type="Proteomes" id="UP001237642">
    <property type="component" value="Unassembled WGS sequence"/>
</dbReference>
<keyword evidence="23" id="KW-1185">Reference proteome</keyword>
<name>A0AAD8GTX6_9APIA</name>
<keyword evidence="18" id="KW-1015">Disulfide bond</keyword>
<evidence type="ECO:0000259" key="21">
    <source>
        <dbReference type="PROSITE" id="PS50109"/>
    </source>
</evidence>
<evidence type="ECO:0000256" key="4">
    <source>
        <dbReference type="ARBA" id="ARBA00009842"/>
    </source>
</evidence>
<dbReference type="InterPro" id="IPR003661">
    <property type="entry name" value="HisK_dim/P_dom"/>
</dbReference>
<dbReference type="EC" id="2.7.13.3" evidence="5"/>
<feature type="domain" description="Histidine kinase" evidence="21">
    <location>
        <begin position="372"/>
        <end position="609"/>
    </location>
</feature>
<keyword evidence="8" id="KW-0479">Metal-binding</keyword>
<evidence type="ECO:0000313" key="22">
    <source>
        <dbReference type="EMBL" id="KAK1354267.1"/>
    </source>
</evidence>
<evidence type="ECO:0000256" key="18">
    <source>
        <dbReference type="ARBA" id="ARBA00023157"/>
    </source>
</evidence>
<evidence type="ECO:0000256" key="20">
    <source>
        <dbReference type="SAM" id="Phobius"/>
    </source>
</evidence>
<dbReference type="InterPro" id="IPR029016">
    <property type="entry name" value="GAF-like_dom_sf"/>
</dbReference>
<dbReference type="SMART" id="SM00388">
    <property type="entry name" value="HisKA"/>
    <property type="match status" value="1"/>
</dbReference>
<evidence type="ECO:0000256" key="19">
    <source>
        <dbReference type="ARBA" id="ARBA00023170"/>
    </source>
</evidence>
<dbReference type="InterPro" id="IPR036890">
    <property type="entry name" value="HATPase_C_sf"/>
</dbReference>
<evidence type="ECO:0000256" key="3">
    <source>
        <dbReference type="ARBA" id="ARBA00004477"/>
    </source>
</evidence>
<evidence type="ECO:0000256" key="10">
    <source>
        <dbReference type="ARBA" id="ARBA00022745"/>
    </source>
</evidence>
<keyword evidence="12" id="KW-0256">Endoplasmic reticulum</keyword>
<dbReference type="SUPFAM" id="SSF55874">
    <property type="entry name" value="ATPase domain of HSP90 chaperone/DNA topoisomerase II/histidine kinase"/>
    <property type="match status" value="1"/>
</dbReference>
<evidence type="ECO:0000256" key="6">
    <source>
        <dbReference type="ARBA" id="ARBA00022679"/>
    </source>
</evidence>
<dbReference type="SMART" id="SM00387">
    <property type="entry name" value="HATPase_c"/>
    <property type="match status" value="1"/>
</dbReference>
<evidence type="ECO:0000313" key="23">
    <source>
        <dbReference type="Proteomes" id="UP001237642"/>
    </source>
</evidence>
<keyword evidence="14 20" id="KW-1133">Transmembrane helix</keyword>
<dbReference type="GO" id="GO:0005524">
    <property type="term" value="F:ATP binding"/>
    <property type="evidence" value="ECO:0007669"/>
    <property type="project" value="UniProtKB-KW"/>
</dbReference>
<evidence type="ECO:0000256" key="11">
    <source>
        <dbReference type="ARBA" id="ARBA00022777"/>
    </source>
</evidence>
<keyword evidence="16" id="KW-0902">Two-component regulatory system</keyword>
<evidence type="ECO:0000256" key="14">
    <source>
        <dbReference type="ARBA" id="ARBA00022989"/>
    </source>
</evidence>
<evidence type="ECO:0000256" key="5">
    <source>
        <dbReference type="ARBA" id="ARBA00012438"/>
    </source>
</evidence>
<keyword evidence="15" id="KW-0186">Copper</keyword>
<reference evidence="22" key="2">
    <citation type="submission" date="2023-05" db="EMBL/GenBank/DDBJ databases">
        <authorList>
            <person name="Schelkunov M.I."/>
        </authorList>
    </citation>
    <scope>NUCLEOTIDE SEQUENCE</scope>
    <source>
        <strain evidence="22">Hsosn_3</strain>
        <tissue evidence="22">Leaf</tissue>
    </source>
</reference>
<keyword evidence="7 20" id="KW-0812">Transmembrane</keyword>
<dbReference type="SUPFAM" id="SSF55781">
    <property type="entry name" value="GAF domain-like"/>
    <property type="match status" value="1"/>
</dbReference>
<dbReference type="Gene3D" id="3.30.565.10">
    <property type="entry name" value="Histidine kinase-like ATPase, C-terminal domain"/>
    <property type="match status" value="1"/>
</dbReference>
<evidence type="ECO:0000256" key="15">
    <source>
        <dbReference type="ARBA" id="ARBA00023008"/>
    </source>
</evidence>
<dbReference type="Pfam" id="PF02518">
    <property type="entry name" value="HATPase_c"/>
    <property type="match status" value="1"/>
</dbReference>
<dbReference type="InterPro" id="IPR003594">
    <property type="entry name" value="HATPase_dom"/>
</dbReference>
<keyword evidence="9" id="KW-0547">Nucleotide-binding</keyword>
<reference evidence="22" key="1">
    <citation type="submission" date="2023-02" db="EMBL/GenBank/DDBJ databases">
        <title>Genome of toxic invasive species Heracleum sosnowskyi carries increased number of genes despite the absence of recent whole-genome duplications.</title>
        <authorList>
            <person name="Schelkunov M."/>
            <person name="Shtratnikova V."/>
            <person name="Makarenko M."/>
            <person name="Klepikova A."/>
            <person name="Omelchenko D."/>
            <person name="Novikova G."/>
            <person name="Obukhova E."/>
            <person name="Bogdanov V."/>
            <person name="Penin A."/>
            <person name="Logacheva M."/>
        </authorList>
    </citation>
    <scope>NUCLEOTIDE SEQUENCE</scope>
    <source>
        <strain evidence="22">Hsosn_3</strain>
        <tissue evidence="22">Leaf</tissue>
    </source>
</reference>
<dbReference type="InterPro" id="IPR036097">
    <property type="entry name" value="HisK_dim/P_sf"/>
</dbReference>